<protein>
    <submittedName>
        <fullName evidence="1">Uncharacterized protein</fullName>
    </submittedName>
</protein>
<reference evidence="1" key="1">
    <citation type="submission" date="2023-04" db="EMBL/GenBank/DDBJ databases">
        <title>Draft Genome sequencing of Naganishia species isolated from polar environments using Oxford Nanopore Technology.</title>
        <authorList>
            <person name="Leo P."/>
            <person name="Venkateswaran K."/>
        </authorList>
    </citation>
    <scope>NUCLEOTIDE SEQUENCE</scope>
    <source>
        <strain evidence="1">DBVPG 5303</strain>
    </source>
</reference>
<evidence type="ECO:0000313" key="1">
    <source>
        <dbReference type="EMBL" id="KAJ9126538.1"/>
    </source>
</evidence>
<gene>
    <name evidence="1" type="ORF">QFC24_001566</name>
</gene>
<proteinExistence type="predicted"/>
<evidence type="ECO:0000313" key="2">
    <source>
        <dbReference type="Proteomes" id="UP001234202"/>
    </source>
</evidence>
<sequence>MSTTPPISKPICTGCIRTCRECKPWDPAEKEANVKLYKNRKTRARKRLRAEEAFVEDLLPLSPDISDGEIAINEVVPTAESSPPPPLIGENGEATLDESPPPPPLDGRDDDSMSDCPMSPLLLAQFDNSPPDTTEFFAPVLLETTLQPTTCGRAPRPVRTPPQARARAGSRAPPPFETESVVASTVRRSKRVKEKHEEVDRRLVAERIEEGVRRRAEERERELELEVEKFGGERPLEGLEFYITGSVYRWQRLRDIFERTGAKARGDRRVWTRVDPVEEEE</sequence>
<name>A0ACC2XRP9_9TREE</name>
<comment type="caution">
    <text evidence="1">The sequence shown here is derived from an EMBL/GenBank/DDBJ whole genome shotgun (WGS) entry which is preliminary data.</text>
</comment>
<keyword evidence="2" id="KW-1185">Reference proteome</keyword>
<accession>A0ACC2XRP9</accession>
<dbReference type="EMBL" id="JASBWV010000004">
    <property type="protein sequence ID" value="KAJ9126538.1"/>
    <property type="molecule type" value="Genomic_DNA"/>
</dbReference>
<dbReference type="Proteomes" id="UP001234202">
    <property type="component" value="Unassembled WGS sequence"/>
</dbReference>
<organism evidence="1 2">
    <name type="scientific">Naganishia onofrii</name>
    <dbReference type="NCBI Taxonomy" id="1851511"/>
    <lineage>
        <taxon>Eukaryota</taxon>
        <taxon>Fungi</taxon>
        <taxon>Dikarya</taxon>
        <taxon>Basidiomycota</taxon>
        <taxon>Agaricomycotina</taxon>
        <taxon>Tremellomycetes</taxon>
        <taxon>Filobasidiales</taxon>
        <taxon>Filobasidiaceae</taxon>
        <taxon>Naganishia</taxon>
    </lineage>
</organism>